<dbReference type="CDD" id="cd06170">
    <property type="entry name" value="LuxR_C_like"/>
    <property type="match status" value="1"/>
</dbReference>
<keyword evidence="3" id="KW-0804">Transcription</keyword>
<dbReference type="SUPFAM" id="SSF46894">
    <property type="entry name" value="C-terminal effector domain of the bipartite response regulators"/>
    <property type="match status" value="1"/>
</dbReference>
<dbReference type="Gene3D" id="1.10.10.10">
    <property type="entry name" value="Winged helix-like DNA-binding domain superfamily/Winged helix DNA-binding domain"/>
    <property type="match status" value="1"/>
</dbReference>
<dbReference type="Pfam" id="PF00196">
    <property type="entry name" value="GerE"/>
    <property type="match status" value="1"/>
</dbReference>
<protein>
    <submittedName>
        <fullName evidence="5">DNA-binding response regulator</fullName>
    </submittedName>
</protein>
<dbReference type="GO" id="GO:0003677">
    <property type="term" value="F:DNA binding"/>
    <property type="evidence" value="ECO:0007669"/>
    <property type="project" value="UniProtKB-KW"/>
</dbReference>
<name>A0ABS1SNJ4_9MICO</name>
<evidence type="ECO:0000256" key="3">
    <source>
        <dbReference type="ARBA" id="ARBA00023163"/>
    </source>
</evidence>
<keyword evidence="6" id="KW-1185">Reference proteome</keyword>
<evidence type="ECO:0000313" key="6">
    <source>
        <dbReference type="Proteomes" id="UP001646141"/>
    </source>
</evidence>
<dbReference type="RefSeq" id="WP_202381574.1">
    <property type="nucleotide sequence ID" value="NZ_BAAAMA010000002.1"/>
</dbReference>
<dbReference type="SMART" id="SM00421">
    <property type="entry name" value="HTH_LUXR"/>
    <property type="match status" value="1"/>
</dbReference>
<dbReference type="EMBL" id="QYAD01000002">
    <property type="protein sequence ID" value="MBL3689544.1"/>
    <property type="molecule type" value="Genomic_DNA"/>
</dbReference>
<dbReference type="InterPro" id="IPR036388">
    <property type="entry name" value="WH-like_DNA-bd_sf"/>
</dbReference>
<keyword evidence="1" id="KW-0805">Transcription regulation</keyword>
<evidence type="ECO:0000313" key="5">
    <source>
        <dbReference type="EMBL" id="MBL3689544.1"/>
    </source>
</evidence>
<dbReference type="InterPro" id="IPR000792">
    <property type="entry name" value="Tscrpt_reg_LuxR_C"/>
</dbReference>
<gene>
    <name evidence="5" type="ORF">D3226_06175</name>
</gene>
<dbReference type="InterPro" id="IPR016032">
    <property type="entry name" value="Sig_transdc_resp-reg_C-effctor"/>
</dbReference>
<dbReference type="PANTHER" id="PTHR44688">
    <property type="entry name" value="DNA-BINDING TRANSCRIPTIONAL ACTIVATOR DEVR_DOSR"/>
    <property type="match status" value="1"/>
</dbReference>
<reference evidence="5 6" key="1">
    <citation type="submission" date="2018-09" db="EMBL/GenBank/DDBJ databases">
        <title>Comparative genomics of Leucobacter spp.</title>
        <authorList>
            <person name="Reis A.C."/>
            <person name="Kolvenbach B.A."/>
            <person name="Corvini P.F.X."/>
            <person name="Nunes O.C."/>
        </authorList>
    </citation>
    <scope>NUCLEOTIDE SEQUENCE [LARGE SCALE GENOMIC DNA]</scope>
    <source>
        <strain evidence="5 6">L-1</strain>
    </source>
</reference>
<dbReference type="PROSITE" id="PS50043">
    <property type="entry name" value="HTH_LUXR_2"/>
    <property type="match status" value="1"/>
</dbReference>
<accession>A0ABS1SNJ4</accession>
<evidence type="ECO:0000256" key="1">
    <source>
        <dbReference type="ARBA" id="ARBA00023015"/>
    </source>
</evidence>
<comment type="caution">
    <text evidence="5">The sequence shown here is derived from an EMBL/GenBank/DDBJ whole genome shotgun (WGS) entry which is preliminary data.</text>
</comment>
<dbReference type="Proteomes" id="UP001646141">
    <property type="component" value="Unassembled WGS sequence"/>
</dbReference>
<sequence length="821" mass="89695">MLVYGEAVQEVVAAVRARRNARIVGRRLGGRTTVLRAAIESLESSGTTVLQMSGDQLAGEHPGYALQQLRDALSLGPRQRELSGVVDSLSSALSARDVIAVDDVHLVDSLSLRALSVLRKRVGVVVVSTELVGHAHDLDFPPVWPEAVIPIPDLDLASSALLLESALGHPVESRTHLQIYGKAGGNAGLTIALAESAQYAGLIELDGSHWRGDGRRLWNNHLAPLVDGLLAELAPEERELVSWLAAEGPVLHDRVVERFSEPLLRRVFDLHYAAPVGARASLLVQVWPPLLVNRARQHAYVGTFPEEGLSDNGTPVLSEVPGNELALLARSFVEHEERATRATFRTWTVAPTPANALAYLAAAMGVSSEMERVRRVFSQTTMSHRLGDQRIHQAFAMRRLQWLRFDEHDGESERAMLAQLLELNPGMETSLNAALATLDIADGRGVPEDIARLETPPNDEWELVGRIACALSLGDVDGVRRGVESATHLAGHSVFIGFVETAQLYLEGEVRESVRRALEQRELARERFSRSEYTMLSYVAAVGALYLGDIQLMRQYVDEGTVAGQPSSSLNIFYGALFALEAGLAHYSGQTRLRDNLQREAATRLPSIGPGIGMSADFLDATIRLSDQPEEFASAVEATVDRSLELGYRLGAVQTAALSLTIRWNERIAEAFLRAFTIAAIPAYVSTAEGVRLIVQRDLPGLHAWGATLSPDRDDAEMLVRVLGAAYRSARREELPLAEVLERILSTVLQRRTETIATGEIAQLLSSRELQVGRLGGELSNTEIAERLSISRRTVENHIANGLKKTGLANRKELARLLQSL</sequence>
<evidence type="ECO:0000256" key="2">
    <source>
        <dbReference type="ARBA" id="ARBA00023125"/>
    </source>
</evidence>
<evidence type="ECO:0000259" key="4">
    <source>
        <dbReference type="PROSITE" id="PS50043"/>
    </source>
</evidence>
<organism evidence="5 6">
    <name type="scientific">Leucobacter chromiireducens subsp. chromiireducens</name>
    <dbReference type="NCBI Taxonomy" id="660067"/>
    <lineage>
        <taxon>Bacteria</taxon>
        <taxon>Bacillati</taxon>
        <taxon>Actinomycetota</taxon>
        <taxon>Actinomycetes</taxon>
        <taxon>Micrococcales</taxon>
        <taxon>Microbacteriaceae</taxon>
        <taxon>Leucobacter</taxon>
    </lineage>
</organism>
<feature type="domain" description="HTH luxR-type" evidence="4">
    <location>
        <begin position="758"/>
        <end position="821"/>
    </location>
</feature>
<keyword evidence="2 5" id="KW-0238">DNA-binding</keyword>
<proteinExistence type="predicted"/>
<dbReference type="PANTHER" id="PTHR44688:SF16">
    <property type="entry name" value="DNA-BINDING TRANSCRIPTIONAL ACTIVATOR DEVR_DOSR"/>
    <property type="match status" value="1"/>
</dbReference>